<dbReference type="AlphaFoldDB" id="A0AAE0W773"/>
<protein>
    <submittedName>
        <fullName evidence="2">Uncharacterized protein</fullName>
    </submittedName>
</protein>
<evidence type="ECO:0000313" key="3">
    <source>
        <dbReference type="Proteomes" id="UP001195483"/>
    </source>
</evidence>
<keyword evidence="3" id="KW-1185">Reference proteome</keyword>
<evidence type="ECO:0000256" key="1">
    <source>
        <dbReference type="SAM" id="MobiDB-lite"/>
    </source>
</evidence>
<reference evidence="2" key="1">
    <citation type="journal article" date="2021" name="Genome Biol. Evol.">
        <title>A High-Quality Reference Genome for a Parasitic Bivalve with Doubly Uniparental Inheritance (Bivalvia: Unionida).</title>
        <authorList>
            <person name="Smith C.H."/>
        </authorList>
    </citation>
    <scope>NUCLEOTIDE SEQUENCE</scope>
    <source>
        <strain evidence="2">CHS0354</strain>
    </source>
</reference>
<name>A0AAE0W773_9BIVA</name>
<organism evidence="2 3">
    <name type="scientific">Potamilus streckersoni</name>
    <dbReference type="NCBI Taxonomy" id="2493646"/>
    <lineage>
        <taxon>Eukaryota</taxon>
        <taxon>Metazoa</taxon>
        <taxon>Spiralia</taxon>
        <taxon>Lophotrochozoa</taxon>
        <taxon>Mollusca</taxon>
        <taxon>Bivalvia</taxon>
        <taxon>Autobranchia</taxon>
        <taxon>Heteroconchia</taxon>
        <taxon>Palaeoheterodonta</taxon>
        <taxon>Unionida</taxon>
        <taxon>Unionoidea</taxon>
        <taxon>Unionidae</taxon>
        <taxon>Ambleminae</taxon>
        <taxon>Lampsilini</taxon>
        <taxon>Potamilus</taxon>
    </lineage>
</organism>
<dbReference type="Proteomes" id="UP001195483">
    <property type="component" value="Unassembled WGS sequence"/>
</dbReference>
<comment type="caution">
    <text evidence="2">The sequence shown here is derived from an EMBL/GenBank/DDBJ whole genome shotgun (WGS) entry which is preliminary data.</text>
</comment>
<proteinExistence type="predicted"/>
<dbReference type="EMBL" id="JAEAOA010000602">
    <property type="protein sequence ID" value="KAK3604663.1"/>
    <property type="molecule type" value="Genomic_DNA"/>
</dbReference>
<reference evidence="2" key="3">
    <citation type="submission" date="2023-05" db="EMBL/GenBank/DDBJ databases">
        <authorList>
            <person name="Smith C.H."/>
        </authorList>
    </citation>
    <scope>NUCLEOTIDE SEQUENCE</scope>
    <source>
        <strain evidence="2">CHS0354</strain>
        <tissue evidence="2">Mantle</tissue>
    </source>
</reference>
<sequence length="101" mass="11827">MNKYSIQMGQTSIYSDGMNKYQINSTSNYSEKKSKKKTNQKDAVQLSNQEHKYLMRREKPGIYIEGIPLSNQQPLYQIRQRDTTSIHQINITRIKLKVSNS</sequence>
<accession>A0AAE0W773</accession>
<reference evidence="2" key="2">
    <citation type="journal article" date="2021" name="Genome Biol. Evol.">
        <title>Developing a high-quality reference genome for a parasitic bivalve with doubly uniparental inheritance (Bivalvia: Unionida).</title>
        <authorList>
            <person name="Smith C.H."/>
        </authorList>
    </citation>
    <scope>NUCLEOTIDE SEQUENCE</scope>
    <source>
        <strain evidence="2">CHS0354</strain>
        <tissue evidence="2">Mantle</tissue>
    </source>
</reference>
<evidence type="ECO:0000313" key="2">
    <source>
        <dbReference type="EMBL" id="KAK3604663.1"/>
    </source>
</evidence>
<feature type="region of interest" description="Disordered" evidence="1">
    <location>
        <begin position="17"/>
        <end position="44"/>
    </location>
</feature>
<gene>
    <name evidence="2" type="ORF">CHS0354_009274</name>
</gene>